<dbReference type="Proteomes" id="UP000283700">
    <property type="component" value="Unassembled WGS sequence"/>
</dbReference>
<dbReference type="SMART" id="SM00857">
    <property type="entry name" value="Resolvase"/>
    <property type="match status" value="1"/>
</dbReference>
<dbReference type="AlphaFoldDB" id="A0A415U4S4"/>
<evidence type="ECO:0000313" key="4">
    <source>
        <dbReference type="Proteomes" id="UP000283700"/>
    </source>
</evidence>
<dbReference type="InterPro" id="IPR006119">
    <property type="entry name" value="Resolv_N"/>
</dbReference>
<proteinExistence type="predicted"/>
<dbReference type="PANTHER" id="PTHR30461">
    <property type="entry name" value="DNA-INVERTASE FROM LAMBDOID PROPHAGE"/>
    <property type="match status" value="1"/>
</dbReference>
<evidence type="ECO:0000259" key="1">
    <source>
        <dbReference type="PROSITE" id="PS51736"/>
    </source>
</evidence>
<dbReference type="Pfam" id="PF00239">
    <property type="entry name" value="Resolvase"/>
    <property type="match status" value="1"/>
</dbReference>
<gene>
    <name evidence="3" type="ORF">DWZ29_08385</name>
</gene>
<organism evidence="3 4">
    <name type="scientific">Anaerobutyricum hallii</name>
    <dbReference type="NCBI Taxonomy" id="39488"/>
    <lineage>
        <taxon>Bacteria</taxon>
        <taxon>Bacillati</taxon>
        <taxon>Bacillota</taxon>
        <taxon>Clostridia</taxon>
        <taxon>Lachnospirales</taxon>
        <taxon>Lachnospiraceae</taxon>
        <taxon>Anaerobutyricum</taxon>
    </lineage>
</organism>
<dbReference type="PROSITE" id="PS51736">
    <property type="entry name" value="RECOMBINASES_3"/>
    <property type="match status" value="1"/>
</dbReference>
<evidence type="ECO:0000313" key="3">
    <source>
        <dbReference type="EMBL" id="RHN13060.1"/>
    </source>
</evidence>
<feature type="domain" description="Recombinase" evidence="2">
    <location>
        <begin position="188"/>
        <end position="327"/>
    </location>
</feature>
<dbReference type="GO" id="GO:0000150">
    <property type="term" value="F:DNA strand exchange activity"/>
    <property type="evidence" value="ECO:0007669"/>
    <property type="project" value="InterPro"/>
</dbReference>
<dbReference type="Pfam" id="PF07508">
    <property type="entry name" value="Recombinase"/>
    <property type="match status" value="1"/>
</dbReference>
<sequence>MARKSRRANVVQEKKEELQVFASIITQKQLATAAYARLSVEKENDESIQTQIELLHQYIQDHEEYKLVDTYVDDGYTGTDFDRPEFIRLMDDVRTGKIQAIIVKDLSRFGRNFIETGYYIETIFPCLNVRLISINDEFDSSRAEDRNSMVMPIKNMINEMYAKDASKKRVLSFEMHSQRGDMKIAKSIYGYYVDKEKNQLKVNLETAPIVQAIFRWYQMGKGTGDIVKRLKMLDIMTPFAYKATHEIEMEIPETDRWTGDRIKTILLNQSYIGSTVYGKRKAAKYRNMPEHHTDPSEWIIHENTHEAIVAEPDFEEVQERWEKRSDFMKESFRRGRSRWAGVEDSFPQKVKCMECGTTMTYMRYTNFGQSQGVRKGFYYCKEYDGKPGYCRQKVHEDLLKITVMDQIHHMIKVMCDKKEVLEKMKEGTCEKGELVSLRVKIQNMQYRLMKAEETSATLYENFATGLLDEQEYLALKEHYVQEKEKLTEGINQAQVRKRMVEKSIEEFLEVEKNLEQYLDDRSFNQKLIDELVDKIFVSSKGMIEVRMKCSDVFQKVMEIME</sequence>
<dbReference type="Gene3D" id="3.40.50.1390">
    <property type="entry name" value="Resolvase, N-terminal catalytic domain"/>
    <property type="match status" value="1"/>
</dbReference>
<evidence type="ECO:0008006" key="5">
    <source>
        <dbReference type="Google" id="ProtNLM"/>
    </source>
</evidence>
<dbReference type="SUPFAM" id="SSF53041">
    <property type="entry name" value="Resolvase-like"/>
    <property type="match status" value="1"/>
</dbReference>
<dbReference type="PROSITE" id="PS51737">
    <property type="entry name" value="RECOMBINASE_DNA_BIND"/>
    <property type="match status" value="1"/>
</dbReference>
<dbReference type="PANTHER" id="PTHR30461:SF23">
    <property type="entry name" value="DNA RECOMBINASE-RELATED"/>
    <property type="match status" value="1"/>
</dbReference>
<dbReference type="InterPro" id="IPR036162">
    <property type="entry name" value="Resolvase-like_N_sf"/>
</dbReference>
<accession>A0A415U4S4</accession>
<dbReference type="InterPro" id="IPR011109">
    <property type="entry name" value="DNA_bind_recombinase_dom"/>
</dbReference>
<name>A0A415U4S4_9FIRM</name>
<dbReference type="GO" id="GO:0003677">
    <property type="term" value="F:DNA binding"/>
    <property type="evidence" value="ECO:0007669"/>
    <property type="project" value="InterPro"/>
</dbReference>
<dbReference type="InterPro" id="IPR038109">
    <property type="entry name" value="DNA_bind_recomb_sf"/>
</dbReference>
<dbReference type="EMBL" id="QRQO01000020">
    <property type="protein sequence ID" value="RHN13060.1"/>
    <property type="molecule type" value="Genomic_DNA"/>
</dbReference>
<protein>
    <recommendedName>
        <fullName evidence="5">Recombinase</fullName>
    </recommendedName>
</protein>
<feature type="domain" description="Resolvase/invertase-type recombinase catalytic" evidence="1">
    <location>
        <begin position="31"/>
        <end position="180"/>
    </location>
</feature>
<dbReference type="RefSeq" id="WP_118486052.1">
    <property type="nucleotide sequence ID" value="NZ_QRQO01000020.1"/>
</dbReference>
<dbReference type="InterPro" id="IPR050639">
    <property type="entry name" value="SSR_resolvase"/>
</dbReference>
<reference evidence="3 4" key="1">
    <citation type="submission" date="2018-08" db="EMBL/GenBank/DDBJ databases">
        <title>A genome reference for cultivated species of the human gut microbiota.</title>
        <authorList>
            <person name="Zou Y."/>
            <person name="Xue W."/>
            <person name="Luo G."/>
        </authorList>
    </citation>
    <scope>NUCLEOTIDE SEQUENCE [LARGE SCALE GENOMIC DNA]</scope>
    <source>
        <strain evidence="3 4">AF31-17AC</strain>
    </source>
</reference>
<evidence type="ECO:0000259" key="2">
    <source>
        <dbReference type="PROSITE" id="PS51737"/>
    </source>
</evidence>
<comment type="caution">
    <text evidence="3">The sequence shown here is derived from an EMBL/GenBank/DDBJ whole genome shotgun (WGS) entry which is preliminary data.</text>
</comment>
<dbReference type="Gene3D" id="3.90.1750.20">
    <property type="entry name" value="Putative Large Serine Recombinase, Chain B, Domain 2"/>
    <property type="match status" value="1"/>
</dbReference>